<sequence length="202" mass="22683">MIRLGISVEGATEREFILQVLAPHLARYGVFASPVDMRGNVSRDRIRGALPHLIASFDHVSTLYDYYRFKQRETLSVDALQTAMLELVAPAQRRHFTPYIQLHEFEALLFAVPELTVQTLGGTERQLHALRAAVDACGSPEAVNDRPETSPSHRLLALFGRDYEKPFHGPEVLRIAGLPAIRARCPRFDAWVTRLENLGGRA</sequence>
<dbReference type="EMBL" id="WTVG01000057">
    <property type="protein sequence ID" value="NMG26175.1"/>
    <property type="molecule type" value="Genomic_DNA"/>
</dbReference>
<keyword evidence="2" id="KW-1185">Reference proteome</keyword>
<protein>
    <submittedName>
        <fullName evidence="1">DUF4276 family protein</fullName>
    </submittedName>
</protein>
<comment type="caution">
    <text evidence="1">The sequence shown here is derived from an EMBL/GenBank/DDBJ whole genome shotgun (WGS) entry which is preliminary data.</text>
</comment>
<evidence type="ECO:0000313" key="1">
    <source>
        <dbReference type="EMBL" id="NMG26175.1"/>
    </source>
</evidence>
<name>A0ABX1PNK6_9RHOO</name>
<dbReference type="RefSeq" id="WP_169119505.1">
    <property type="nucleotide sequence ID" value="NZ_WTVG02000040.1"/>
</dbReference>
<dbReference type="Pfam" id="PF14103">
    <property type="entry name" value="DUF4276"/>
    <property type="match status" value="1"/>
</dbReference>
<evidence type="ECO:0000313" key="2">
    <source>
        <dbReference type="Proteomes" id="UP000615989"/>
    </source>
</evidence>
<accession>A0ABX1PNK6</accession>
<dbReference type="Proteomes" id="UP000615989">
    <property type="component" value="Unassembled WGS sequence"/>
</dbReference>
<proteinExistence type="predicted"/>
<gene>
    <name evidence="1" type="ORF">GO606_15920</name>
</gene>
<organism evidence="1 2">
    <name type="scientific">Aromatoleum anaerobium</name>
    <dbReference type="NCBI Taxonomy" id="182180"/>
    <lineage>
        <taxon>Bacteria</taxon>
        <taxon>Pseudomonadati</taxon>
        <taxon>Pseudomonadota</taxon>
        <taxon>Betaproteobacteria</taxon>
        <taxon>Rhodocyclales</taxon>
        <taxon>Rhodocyclaceae</taxon>
        <taxon>Aromatoleum</taxon>
    </lineage>
</organism>
<reference evidence="1" key="1">
    <citation type="submission" date="2019-12" db="EMBL/GenBank/DDBJ databases">
        <title>Comparative genomics gives insights into the taxonomy of the Azoarcus-Aromatoleum group and reveals separate origins of nif in the plant-associated Azoarcus and non-plant-associated Aromatoleum sub-groups.</title>
        <authorList>
            <person name="Lafos M."/>
            <person name="Maluk M."/>
            <person name="Batista M."/>
            <person name="Junghare M."/>
            <person name="Carmona M."/>
            <person name="Faoro H."/>
            <person name="Cruz L.M."/>
            <person name="Battistoni F."/>
            <person name="De Souza E."/>
            <person name="Pedrosa F."/>
            <person name="Chen W.-M."/>
            <person name="Poole P.S."/>
            <person name="Dixon R.A."/>
            <person name="James E.K."/>
        </authorList>
    </citation>
    <scope>NUCLEOTIDE SEQUENCE</scope>
    <source>
        <strain evidence="1">LuFRes1</strain>
    </source>
</reference>
<dbReference type="InterPro" id="IPR025455">
    <property type="entry name" value="DUF4276"/>
</dbReference>